<dbReference type="PROSITE" id="PS00198">
    <property type="entry name" value="4FE4S_FER_1"/>
    <property type="match status" value="1"/>
</dbReference>
<dbReference type="Gene3D" id="3.30.70.20">
    <property type="match status" value="1"/>
</dbReference>
<evidence type="ECO:0000256" key="1">
    <source>
        <dbReference type="ARBA" id="ARBA00007118"/>
    </source>
</evidence>
<feature type="domain" description="4Fe-4S ferredoxin-type" evidence="6">
    <location>
        <begin position="13"/>
        <end position="42"/>
    </location>
</feature>
<reference evidence="7 8" key="1">
    <citation type="submission" date="2010-12" db="EMBL/GenBank/DDBJ databases">
        <title>The Genome Sequence of Coprobacillus sp. strain 29_1.</title>
        <authorList>
            <consortium name="The Broad Institute Genome Sequencing Platform"/>
            <person name="Earl A."/>
            <person name="Ward D."/>
            <person name="Feldgarden M."/>
            <person name="Gevers D."/>
            <person name="Daigneault M."/>
            <person name="Sibley C.D."/>
            <person name="White A."/>
            <person name="Strauss J."/>
            <person name="Allen-Vercoe E."/>
            <person name="Young S.K."/>
            <person name="Zeng Q."/>
            <person name="Gargeya S."/>
            <person name="Fitzgerald M."/>
            <person name="Haas B."/>
            <person name="Abouelleil A."/>
            <person name="Alvarado L."/>
            <person name="Arachchi H.M."/>
            <person name="Berlin A."/>
            <person name="Brown A."/>
            <person name="Chapman S.B."/>
            <person name="Chen Z."/>
            <person name="Dunbar C."/>
            <person name="Freedman E."/>
            <person name="Gearin G."/>
            <person name="Gellesch M."/>
            <person name="Goldberg J."/>
            <person name="Griggs A."/>
            <person name="Gujja S."/>
            <person name="Heilman E."/>
            <person name="Heiman D."/>
            <person name="Howarth C."/>
            <person name="Larson L."/>
            <person name="Lui A."/>
            <person name="MacDonald P.J.P."/>
            <person name="Mehta T."/>
            <person name="Montmayeur A."/>
            <person name="Murphy C."/>
            <person name="Neiman D."/>
            <person name="Pearson M."/>
            <person name="Priest M."/>
            <person name="Roberts A."/>
            <person name="Saif S."/>
            <person name="Shea T."/>
            <person name="Shenoy N."/>
            <person name="Sisk P."/>
            <person name="Stolte C."/>
            <person name="Sykes S."/>
            <person name="White J."/>
            <person name="Yandava C."/>
            <person name="Nusbaum C."/>
            <person name="Birren B."/>
        </authorList>
    </citation>
    <scope>NUCLEOTIDE SEQUENCE [LARGE SCALE GENOMIC DNA]</scope>
    <source>
        <strain evidence="7 8">29_1</strain>
    </source>
</reference>
<keyword evidence="5" id="KW-0411">Iron-sulfur</keyword>
<evidence type="ECO:0000313" key="7">
    <source>
        <dbReference type="EMBL" id="EFW04884.1"/>
    </source>
</evidence>
<dbReference type="Pfam" id="PF13237">
    <property type="entry name" value="Fer4_10"/>
    <property type="match status" value="1"/>
</dbReference>
<keyword evidence="2" id="KW-0479">Metal-binding</keyword>
<dbReference type="GO" id="GO:0051536">
    <property type="term" value="F:iron-sulfur cluster binding"/>
    <property type="evidence" value="ECO:0007669"/>
    <property type="project" value="UniProtKB-KW"/>
</dbReference>
<keyword evidence="4" id="KW-0408">Iron</keyword>
<dbReference type="PROSITE" id="PS51379">
    <property type="entry name" value="4FE4S_FER_2"/>
    <property type="match status" value="2"/>
</dbReference>
<dbReference type="Pfam" id="PF00881">
    <property type="entry name" value="Nitroreductase"/>
    <property type="match status" value="1"/>
</dbReference>
<dbReference type="GO" id="GO:0046872">
    <property type="term" value="F:metal ion binding"/>
    <property type="evidence" value="ECO:0007669"/>
    <property type="project" value="UniProtKB-KW"/>
</dbReference>
<feature type="domain" description="4Fe-4S ferredoxin-type" evidence="6">
    <location>
        <begin position="43"/>
        <end position="71"/>
    </location>
</feature>
<keyword evidence="8" id="KW-1185">Reference proteome</keyword>
<dbReference type="EMBL" id="ADKX01000033">
    <property type="protein sequence ID" value="EFW04884.1"/>
    <property type="molecule type" value="Genomic_DNA"/>
</dbReference>
<dbReference type="InterPro" id="IPR029479">
    <property type="entry name" value="Nitroreductase"/>
</dbReference>
<evidence type="ECO:0000256" key="5">
    <source>
        <dbReference type="ARBA" id="ARBA00023014"/>
    </source>
</evidence>
<evidence type="ECO:0000256" key="2">
    <source>
        <dbReference type="ARBA" id="ARBA00022723"/>
    </source>
</evidence>
<gene>
    <name evidence="7" type="ORF">HMPREF9488_02009</name>
</gene>
<evidence type="ECO:0000259" key="6">
    <source>
        <dbReference type="PROSITE" id="PS51379"/>
    </source>
</evidence>
<dbReference type="InterPro" id="IPR000415">
    <property type="entry name" value="Nitroreductase-like"/>
</dbReference>
<accession>E7GB68</accession>
<dbReference type="SUPFAM" id="SSF54862">
    <property type="entry name" value="4Fe-4S ferredoxins"/>
    <property type="match status" value="1"/>
</dbReference>
<evidence type="ECO:0000256" key="3">
    <source>
        <dbReference type="ARBA" id="ARBA00023002"/>
    </source>
</evidence>
<proteinExistence type="inferred from homology"/>
<keyword evidence="3" id="KW-0560">Oxidoreductase</keyword>
<dbReference type="eggNOG" id="COG2221">
    <property type="taxonomic scope" value="Bacteria"/>
</dbReference>
<evidence type="ECO:0000313" key="8">
    <source>
        <dbReference type="Proteomes" id="UP000003157"/>
    </source>
</evidence>
<name>E7GB68_9FIRM</name>
<dbReference type="InterPro" id="IPR017900">
    <property type="entry name" value="4Fe4S_Fe_S_CS"/>
</dbReference>
<dbReference type="STRING" id="100884.GCA_000269565_02110"/>
<dbReference type="Proteomes" id="UP000003157">
    <property type="component" value="Unassembled WGS sequence"/>
</dbReference>
<dbReference type="eggNOG" id="COG0778">
    <property type="taxonomic scope" value="Bacteria"/>
</dbReference>
<dbReference type="HOGENOM" id="CLU_070764_2_1_9"/>
<dbReference type="AlphaFoldDB" id="E7GB68"/>
<protein>
    <submittedName>
        <fullName evidence="7">Nitroreductase</fullName>
    </submittedName>
</protein>
<organism evidence="7 8">
    <name type="scientific">Coprobacillus cateniformis</name>
    <dbReference type="NCBI Taxonomy" id="100884"/>
    <lineage>
        <taxon>Bacteria</taxon>
        <taxon>Bacillati</taxon>
        <taxon>Bacillota</taxon>
        <taxon>Erysipelotrichia</taxon>
        <taxon>Erysipelotrichales</taxon>
        <taxon>Coprobacillaceae</taxon>
        <taxon>Coprobacillus</taxon>
    </lineage>
</organism>
<dbReference type="PANTHER" id="PTHR43673">
    <property type="entry name" value="NAD(P)H NITROREDUCTASE YDGI-RELATED"/>
    <property type="match status" value="1"/>
</dbReference>
<evidence type="ECO:0000256" key="4">
    <source>
        <dbReference type="ARBA" id="ARBA00023004"/>
    </source>
</evidence>
<comment type="caution">
    <text evidence="7">The sequence shown here is derived from an EMBL/GenBank/DDBJ whole genome shotgun (WGS) entry which is preliminary data.</text>
</comment>
<dbReference type="PANTHER" id="PTHR43673:SF10">
    <property type="entry name" value="NADH DEHYDROGENASE_NAD(P)H NITROREDUCTASE XCC3605-RELATED"/>
    <property type="match status" value="1"/>
</dbReference>
<dbReference type="GO" id="GO:0016491">
    <property type="term" value="F:oxidoreductase activity"/>
    <property type="evidence" value="ECO:0007669"/>
    <property type="project" value="UniProtKB-KW"/>
</dbReference>
<sequence length="266" mass="30388">MKINERDETMSKHEVIINKEKCIGCQMCIKDCPAHNIEFKDKKAAIIDKECIMCGHCVAICPKNAVIISGYTDHPIIREKDVNLNPNDILNTIRFRRTIRQFQKKNIPQSVLEQIVEAGRLTHTAKNMQDISMIVLDKEKSRVERMAVQLFRRIKPFANLFSSMIKRTNITDDFFFFEAPIAIVIASKDPINGALAAQNMEFVAEANGLGVLYSGFFSMAANHSRQIKRILELPKGKKVITTLVLGYPKVKYQRSVQREKSDIKFL</sequence>
<dbReference type="SUPFAM" id="SSF55469">
    <property type="entry name" value="FMN-dependent nitroreductase-like"/>
    <property type="match status" value="1"/>
</dbReference>
<dbReference type="InterPro" id="IPR017896">
    <property type="entry name" value="4Fe4S_Fe-S-bd"/>
</dbReference>
<comment type="similarity">
    <text evidence="1">Belongs to the nitroreductase family.</text>
</comment>
<dbReference type="Gene3D" id="3.40.109.10">
    <property type="entry name" value="NADH Oxidase"/>
    <property type="match status" value="1"/>
</dbReference>